<dbReference type="GO" id="GO:0051170">
    <property type="term" value="P:import into nucleus"/>
    <property type="evidence" value="ECO:0007669"/>
    <property type="project" value="TreeGrafter"/>
</dbReference>
<dbReference type="InterPro" id="IPR014843">
    <property type="entry name" value="Him1/Fmp52"/>
</dbReference>
<evidence type="ECO:0008006" key="9">
    <source>
        <dbReference type="Google" id="ProtNLM"/>
    </source>
</evidence>
<keyword evidence="4" id="KW-0809">Transit peptide</keyword>
<proteinExistence type="inferred from homology"/>
<dbReference type="OrthoDB" id="430436at2759"/>
<dbReference type="Pfam" id="PF08732">
    <property type="entry name" value="HIM1"/>
    <property type="match status" value="1"/>
</dbReference>
<dbReference type="GO" id="GO:0005741">
    <property type="term" value="C:mitochondrial outer membrane"/>
    <property type="evidence" value="ECO:0007669"/>
    <property type="project" value="UniProtKB-SubCell"/>
</dbReference>
<comment type="similarity">
    <text evidence="2">Belongs to the FMP52 family.</text>
</comment>
<gene>
    <name evidence="7" type="ORF">K431DRAFT_286963</name>
</gene>
<dbReference type="AlphaFoldDB" id="A0A9P4Q6G6"/>
<evidence type="ECO:0000256" key="3">
    <source>
        <dbReference type="ARBA" id="ARBA00022787"/>
    </source>
</evidence>
<dbReference type="Proteomes" id="UP000799441">
    <property type="component" value="Unassembled WGS sequence"/>
</dbReference>
<evidence type="ECO:0000256" key="4">
    <source>
        <dbReference type="ARBA" id="ARBA00022946"/>
    </source>
</evidence>
<evidence type="ECO:0000256" key="1">
    <source>
        <dbReference type="ARBA" id="ARBA00004450"/>
    </source>
</evidence>
<dbReference type="SUPFAM" id="SSF51735">
    <property type="entry name" value="NAD(P)-binding Rossmann-fold domains"/>
    <property type="match status" value="1"/>
</dbReference>
<keyword evidence="6" id="KW-0472">Membrane</keyword>
<evidence type="ECO:0000256" key="5">
    <source>
        <dbReference type="ARBA" id="ARBA00023128"/>
    </source>
</evidence>
<protein>
    <recommendedName>
        <fullName evidence="9">NAD(P)-binding domain-containing protein</fullName>
    </recommendedName>
</protein>
<evidence type="ECO:0000256" key="2">
    <source>
        <dbReference type="ARBA" id="ARBA00006617"/>
    </source>
</evidence>
<dbReference type="EMBL" id="MU003814">
    <property type="protein sequence ID" value="KAF2719231.1"/>
    <property type="molecule type" value="Genomic_DNA"/>
</dbReference>
<dbReference type="PANTHER" id="PTHR14097">
    <property type="entry name" value="OXIDOREDUCTASE HTATIP2"/>
    <property type="match status" value="1"/>
</dbReference>
<keyword evidence="3" id="KW-1000">Mitochondrion outer membrane</keyword>
<keyword evidence="5" id="KW-0496">Mitochondrion</keyword>
<dbReference type="PANTHER" id="PTHR14097:SF7">
    <property type="entry name" value="OXIDOREDUCTASE HTATIP2"/>
    <property type="match status" value="1"/>
</dbReference>
<dbReference type="Gene3D" id="3.40.50.720">
    <property type="entry name" value="NAD(P)-binding Rossmann-like Domain"/>
    <property type="match status" value="1"/>
</dbReference>
<evidence type="ECO:0000313" key="8">
    <source>
        <dbReference type="Proteomes" id="UP000799441"/>
    </source>
</evidence>
<comment type="subcellular location">
    <subcellularLocation>
        <location evidence="1">Mitochondrion outer membrane</location>
        <topology evidence="1">Peripheral membrane protein</topology>
    </subcellularLocation>
</comment>
<dbReference type="InterPro" id="IPR036291">
    <property type="entry name" value="NAD(P)-bd_dom_sf"/>
</dbReference>
<name>A0A9P4Q6G6_9PEZI</name>
<evidence type="ECO:0000256" key="6">
    <source>
        <dbReference type="ARBA" id="ARBA00023136"/>
    </source>
</evidence>
<keyword evidence="8" id="KW-1185">Reference proteome</keyword>
<reference evidence="7" key="1">
    <citation type="journal article" date="2020" name="Stud. Mycol.">
        <title>101 Dothideomycetes genomes: a test case for predicting lifestyles and emergence of pathogens.</title>
        <authorList>
            <person name="Haridas S."/>
            <person name="Albert R."/>
            <person name="Binder M."/>
            <person name="Bloem J."/>
            <person name="Labutti K."/>
            <person name="Salamov A."/>
            <person name="Andreopoulos B."/>
            <person name="Baker S."/>
            <person name="Barry K."/>
            <person name="Bills G."/>
            <person name="Bluhm B."/>
            <person name="Cannon C."/>
            <person name="Castanera R."/>
            <person name="Culley D."/>
            <person name="Daum C."/>
            <person name="Ezra D."/>
            <person name="Gonzalez J."/>
            <person name="Henrissat B."/>
            <person name="Kuo A."/>
            <person name="Liang C."/>
            <person name="Lipzen A."/>
            <person name="Lutzoni F."/>
            <person name="Magnuson J."/>
            <person name="Mondo S."/>
            <person name="Nolan M."/>
            <person name="Ohm R."/>
            <person name="Pangilinan J."/>
            <person name="Park H.-J."/>
            <person name="Ramirez L."/>
            <person name="Alfaro M."/>
            <person name="Sun H."/>
            <person name="Tritt A."/>
            <person name="Yoshinaga Y."/>
            <person name="Zwiers L.-H."/>
            <person name="Turgeon B."/>
            <person name="Goodwin S."/>
            <person name="Spatafora J."/>
            <person name="Crous P."/>
            <person name="Grigoriev I."/>
        </authorList>
    </citation>
    <scope>NUCLEOTIDE SEQUENCE</scope>
    <source>
        <strain evidence="7">CBS 116435</strain>
    </source>
</reference>
<evidence type="ECO:0000313" key="7">
    <source>
        <dbReference type="EMBL" id="KAF2719231.1"/>
    </source>
</evidence>
<sequence>MTSACLAGSTGLVGGNILTTLNNLAAFSTVHTFSRKDLPPNPKLQPIISSDSSTWPKQFPANVTVFFSGLGTTRGQAGSIENQRKIDYDLNLELARAAKTAGTKIYVLISTGGASASSPFAYTKMKGELEEAVKALEFDHTIILRPGLILGARETLRPPEFVSQKIAGFMGAISGGLLKDSWAADADVIAKAAVRAGLDALEAKQKDKVRMVYHSEIMRLGKKEWQE</sequence>
<dbReference type="FunFam" id="3.40.50.720:FF:000366">
    <property type="entry name" value="Protein FMP52, mitochondrial"/>
    <property type="match status" value="1"/>
</dbReference>
<organism evidence="7 8">
    <name type="scientific">Polychaeton citri CBS 116435</name>
    <dbReference type="NCBI Taxonomy" id="1314669"/>
    <lineage>
        <taxon>Eukaryota</taxon>
        <taxon>Fungi</taxon>
        <taxon>Dikarya</taxon>
        <taxon>Ascomycota</taxon>
        <taxon>Pezizomycotina</taxon>
        <taxon>Dothideomycetes</taxon>
        <taxon>Dothideomycetidae</taxon>
        <taxon>Capnodiales</taxon>
        <taxon>Capnodiaceae</taxon>
        <taxon>Polychaeton</taxon>
    </lineage>
</organism>
<accession>A0A9P4Q6G6</accession>
<comment type="caution">
    <text evidence="7">The sequence shown here is derived from an EMBL/GenBank/DDBJ whole genome shotgun (WGS) entry which is preliminary data.</text>
</comment>